<dbReference type="Proteomes" id="UP000434850">
    <property type="component" value="Unassembled WGS sequence"/>
</dbReference>
<dbReference type="InterPro" id="IPR021428">
    <property type="entry name" value="DUF3078"/>
</dbReference>
<dbReference type="EMBL" id="WQLA01000002">
    <property type="protein sequence ID" value="MVN90573.1"/>
    <property type="molecule type" value="Genomic_DNA"/>
</dbReference>
<dbReference type="OrthoDB" id="1495718at2"/>
<evidence type="ECO:0000313" key="1">
    <source>
        <dbReference type="EMBL" id="MVN90573.1"/>
    </source>
</evidence>
<comment type="caution">
    <text evidence="1">The sequence shown here is derived from an EMBL/GenBank/DDBJ whole genome shotgun (WGS) entry which is preliminary data.</text>
</comment>
<accession>A0A6I4IPT5</accession>
<name>A0A6I4IPT5_9SPHI</name>
<proteinExistence type="predicted"/>
<gene>
    <name evidence="1" type="ORF">GO816_05480</name>
</gene>
<protein>
    <submittedName>
        <fullName evidence="1">DUF3078 domain-containing protein</fullName>
    </submittedName>
</protein>
<reference evidence="1 2" key="1">
    <citation type="submission" date="2019-12" db="EMBL/GenBank/DDBJ databases">
        <title>Mucilaginibacter sp. HME9299 genome sequencing and assembly.</title>
        <authorList>
            <person name="Kang H."/>
            <person name="Kim H."/>
            <person name="Joh K."/>
        </authorList>
    </citation>
    <scope>NUCLEOTIDE SEQUENCE [LARGE SCALE GENOMIC DNA]</scope>
    <source>
        <strain evidence="1 2">HME9299</strain>
    </source>
</reference>
<dbReference type="Pfam" id="PF11276">
    <property type="entry name" value="DUF3078"/>
    <property type="match status" value="1"/>
</dbReference>
<keyword evidence="2" id="KW-1185">Reference proteome</keyword>
<sequence length="356" mass="40898">MCATVFAQQTDSLRRADSLQRVALNLQRTTDSLRRADSLRRDSIKIDTNLINRYRISPRRNAVPRQLRPIIVTPEYMPVSMMDYKISYWHKTAIIGINFNQSSFSNNWTGGGVNSFAINGNIDYKLEYNKQPFVFTTQLVLLYGRSKNKEQLPRKTNDRIFWDNKLATQLSKSWFFFGSLSFESQFDKGFRYDANKPPVLISQFMAPGYITESFGFEYKPNNWFDLRIGTGTARQTFVLNDGIEYSGNPPKAYNVQLGRSVYNELAFQAVALFDKEVMQNLRLTSRYQIFVPYGRGAQNIDHRLDLTIAAKVNRLVAVTITGVAIYDRDAFVNRTDTQPGIQASENLALGIIYRFP</sequence>
<dbReference type="AlphaFoldDB" id="A0A6I4IPT5"/>
<organism evidence="1 2">
    <name type="scientific">Mucilaginibacter aquatilis</name>
    <dbReference type="NCBI Taxonomy" id="1517760"/>
    <lineage>
        <taxon>Bacteria</taxon>
        <taxon>Pseudomonadati</taxon>
        <taxon>Bacteroidota</taxon>
        <taxon>Sphingobacteriia</taxon>
        <taxon>Sphingobacteriales</taxon>
        <taxon>Sphingobacteriaceae</taxon>
        <taxon>Mucilaginibacter</taxon>
    </lineage>
</organism>
<evidence type="ECO:0000313" key="2">
    <source>
        <dbReference type="Proteomes" id="UP000434850"/>
    </source>
</evidence>